<dbReference type="Proteomes" id="UP000288929">
    <property type="component" value="Chromosome"/>
</dbReference>
<gene>
    <name evidence="1" type="ORF">CPELA_10835</name>
</gene>
<sequence length="126" mass="15000">MEFSFAVALYVLTSIINLRMEEPYGLKHCLLSIVGFSWFIKIVIDLNDTFAENLKLAWLMLLMNAVTMWWQHRSWLRMFCDVYVFTIFLPHLVIYWLNRLITHLTSGKIPVFIMDPMRIADAHPKY</sequence>
<proteinExistence type="predicted"/>
<dbReference type="EMBL" id="CP035299">
    <property type="protein sequence ID" value="QAU53409.1"/>
    <property type="molecule type" value="Genomic_DNA"/>
</dbReference>
<dbReference type="AlphaFoldDB" id="A0A410WBT4"/>
<name>A0A410WBT4_9CORY</name>
<accession>A0A410WBT4</accession>
<protein>
    <submittedName>
        <fullName evidence="1">Uncharacterized protein</fullName>
    </submittedName>
</protein>
<evidence type="ECO:0000313" key="2">
    <source>
        <dbReference type="Proteomes" id="UP000288929"/>
    </source>
</evidence>
<organism evidence="1 2">
    <name type="scientific">Corynebacterium pelargi</name>
    <dbReference type="NCBI Taxonomy" id="1471400"/>
    <lineage>
        <taxon>Bacteria</taxon>
        <taxon>Bacillati</taxon>
        <taxon>Actinomycetota</taxon>
        <taxon>Actinomycetes</taxon>
        <taxon>Mycobacteriales</taxon>
        <taxon>Corynebacteriaceae</taxon>
        <taxon>Corynebacterium</taxon>
    </lineage>
</organism>
<keyword evidence="2" id="KW-1185">Reference proteome</keyword>
<reference evidence="1 2" key="1">
    <citation type="submission" date="2019-01" db="EMBL/GenBank/DDBJ databases">
        <authorList>
            <person name="Ruckert C."/>
            <person name="Busche T."/>
            <person name="Kalinowski J."/>
        </authorList>
    </citation>
    <scope>NUCLEOTIDE SEQUENCE [LARGE SCALE GENOMIC DNA]</scope>
    <source>
        <strain evidence="1 2">136/3</strain>
    </source>
</reference>
<evidence type="ECO:0000313" key="1">
    <source>
        <dbReference type="EMBL" id="QAU53409.1"/>
    </source>
</evidence>
<dbReference type="KEGG" id="cpeg:CPELA_10835"/>